<dbReference type="Proteomes" id="UP000071533">
    <property type="component" value="Unassembled WGS sequence"/>
</dbReference>
<dbReference type="Proteomes" id="UP000069526">
    <property type="component" value="Unassembled WGS sequence"/>
</dbReference>
<dbReference type="EMBL" id="FIHS01000005">
    <property type="protein sequence ID" value="CYV29751.1"/>
    <property type="molecule type" value="Genomic_DNA"/>
</dbReference>
<sequence length="33" mass="3823">MKDESVLGKTIFFAQFVARIQFLSKYLTEHTSS</sequence>
<gene>
    <name evidence="1" type="ORF">ERS132431_00537</name>
    <name evidence="2" type="ORF">ERS132539_01472</name>
</gene>
<organism evidence="2 3">
    <name type="scientific">Streptococcus suis</name>
    <dbReference type="NCBI Taxonomy" id="1307"/>
    <lineage>
        <taxon>Bacteria</taxon>
        <taxon>Bacillati</taxon>
        <taxon>Bacillota</taxon>
        <taxon>Bacilli</taxon>
        <taxon>Lactobacillales</taxon>
        <taxon>Streptococcaceae</taxon>
        <taxon>Streptococcus</taxon>
    </lineage>
</organism>
<reference evidence="3 4" key="1">
    <citation type="submission" date="2016-02" db="EMBL/GenBank/DDBJ databases">
        <authorList>
            <consortium name="Pathogen Informatics"/>
        </authorList>
    </citation>
    <scope>NUCLEOTIDE SEQUENCE [LARGE SCALE GENOMIC DNA]</scope>
    <source>
        <strain evidence="1 4">LSS69</strain>
        <strain evidence="2 3">SS1013</strain>
    </source>
</reference>
<evidence type="ECO:0000313" key="3">
    <source>
        <dbReference type="Proteomes" id="UP000069526"/>
    </source>
</evidence>
<name>A0A0Z8P4I0_STRSU</name>
<evidence type="ECO:0000313" key="2">
    <source>
        <dbReference type="EMBL" id="CYW39083.1"/>
    </source>
</evidence>
<accession>A0A0Z8P4I0</accession>
<evidence type="ECO:0000313" key="1">
    <source>
        <dbReference type="EMBL" id="CYV29751.1"/>
    </source>
</evidence>
<dbReference type="EMBL" id="FIJK01000036">
    <property type="protein sequence ID" value="CYW39083.1"/>
    <property type="molecule type" value="Genomic_DNA"/>
</dbReference>
<protein>
    <submittedName>
        <fullName evidence="2">Uncharacterized protein</fullName>
    </submittedName>
</protein>
<evidence type="ECO:0000313" key="4">
    <source>
        <dbReference type="Proteomes" id="UP000071533"/>
    </source>
</evidence>
<dbReference type="AlphaFoldDB" id="A0A0Z8P4I0"/>
<proteinExistence type="predicted"/>